<organism evidence="2 3">
    <name type="scientific">Tanacetum coccineum</name>
    <dbReference type="NCBI Taxonomy" id="301880"/>
    <lineage>
        <taxon>Eukaryota</taxon>
        <taxon>Viridiplantae</taxon>
        <taxon>Streptophyta</taxon>
        <taxon>Embryophyta</taxon>
        <taxon>Tracheophyta</taxon>
        <taxon>Spermatophyta</taxon>
        <taxon>Magnoliopsida</taxon>
        <taxon>eudicotyledons</taxon>
        <taxon>Gunneridae</taxon>
        <taxon>Pentapetalae</taxon>
        <taxon>asterids</taxon>
        <taxon>campanulids</taxon>
        <taxon>Asterales</taxon>
        <taxon>Asteraceae</taxon>
        <taxon>Asteroideae</taxon>
        <taxon>Anthemideae</taxon>
        <taxon>Anthemidinae</taxon>
        <taxon>Tanacetum</taxon>
    </lineage>
</organism>
<reference evidence="2" key="1">
    <citation type="journal article" date="2022" name="Int. J. Mol. Sci.">
        <title>Draft Genome of Tanacetum Coccineum: Genomic Comparison of Closely Related Tanacetum-Family Plants.</title>
        <authorList>
            <person name="Yamashiro T."/>
            <person name="Shiraishi A."/>
            <person name="Nakayama K."/>
            <person name="Satake H."/>
        </authorList>
    </citation>
    <scope>NUCLEOTIDE SEQUENCE</scope>
</reference>
<gene>
    <name evidence="2" type="ORF">Tco_1123710</name>
</gene>
<evidence type="ECO:0000313" key="3">
    <source>
        <dbReference type="Proteomes" id="UP001151760"/>
    </source>
</evidence>
<sequence>MEAHCVNLELKYQNHDLKSGKHSHSLNETSNKVKIKNEIDVLETINIEPENSVAKLLAENEKLHKQNTYLKQTYKDLYDFIKKTRVQTKDLNDSLIAQVNSKTVENADLKAKIQENVFVNATLKNELRKLKGNSVDTKFGKSSILGKPFASQVNVKQDLLKPVTPHYLPKVRESVFVNPHHMIAPGLSRNSSKNHMVNSLKSRNNIKPVEKKSNVNKPERWISNGYRLSPNKSFAVYEKTNTHRYCLRWKLTCRIFKTVLRFIPTGKIFTSSTTKVDSEPPNGSNEDITNPYECEQTLNVSAGTLNLSVGPALHEMTPGIISSRLVQNPPPTTPYVP</sequence>
<proteinExistence type="predicted"/>
<evidence type="ECO:0000256" key="1">
    <source>
        <dbReference type="SAM" id="MobiDB-lite"/>
    </source>
</evidence>
<reference evidence="2" key="2">
    <citation type="submission" date="2022-01" db="EMBL/GenBank/DDBJ databases">
        <authorList>
            <person name="Yamashiro T."/>
            <person name="Shiraishi A."/>
            <person name="Satake H."/>
            <person name="Nakayama K."/>
        </authorList>
    </citation>
    <scope>NUCLEOTIDE SEQUENCE</scope>
</reference>
<dbReference type="EMBL" id="BQNB010021523">
    <property type="protein sequence ID" value="GJU07280.1"/>
    <property type="molecule type" value="Genomic_DNA"/>
</dbReference>
<feature type="region of interest" description="Disordered" evidence="1">
    <location>
        <begin position="271"/>
        <end position="290"/>
    </location>
</feature>
<keyword evidence="3" id="KW-1185">Reference proteome</keyword>
<accession>A0ABQ5J5U3</accession>
<dbReference type="Proteomes" id="UP001151760">
    <property type="component" value="Unassembled WGS sequence"/>
</dbReference>
<comment type="caution">
    <text evidence="2">The sequence shown here is derived from an EMBL/GenBank/DDBJ whole genome shotgun (WGS) entry which is preliminary data.</text>
</comment>
<evidence type="ECO:0000313" key="2">
    <source>
        <dbReference type="EMBL" id="GJU07280.1"/>
    </source>
</evidence>
<feature type="compositionally biased region" description="Polar residues" evidence="1">
    <location>
        <begin position="271"/>
        <end position="288"/>
    </location>
</feature>
<name>A0ABQ5J5U3_9ASTR</name>
<protein>
    <submittedName>
        <fullName evidence="2">Uncharacterized protein</fullName>
    </submittedName>
</protein>